<keyword evidence="3" id="KW-1185">Reference proteome</keyword>
<proteinExistence type="predicted"/>
<organism evidence="2 3">
    <name type="scientific">Dendryphion nanum</name>
    <dbReference type="NCBI Taxonomy" id="256645"/>
    <lineage>
        <taxon>Eukaryota</taxon>
        <taxon>Fungi</taxon>
        <taxon>Dikarya</taxon>
        <taxon>Ascomycota</taxon>
        <taxon>Pezizomycotina</taxon>
        <taxon>Dothideomycetes</taxon>
        <taxon>Pleosporomycetidae</taxon>
        <taxon>Pleosporales</taxon>
        <taxon>Torulaceae</taxon>
        <taxon>Dendryphion</taxon>
    </lineage>
</organism>
<name>A0A9P9DQN2_9PLEO</name>
<dbReference type="OrthoDB" id="62952at2759"/>
<sequence length="407" mass="47347">MSDTTFPLLQLPRELRDQIYDYVFSMPDPRSDRALRIERRNVKHFTPSAATILLICHHDYLILNRQIASEALEVLFKRHSILLSCGPFILKRLLSMIENEDSGQGKQWLKWMKRIELDWVTFPNLRMYPPNREHGKDEWHWENDTFEIDIDNIRGAQYSGHYDEYDYEGEAYDDNIYSPDDPSLYPAFFEQSPDPADPFGFSTHYPFSDPEQEVNEDGEVQEDGETPDDVMDSKLDLLVDIEVAPLFGYLSTPTFTLSNITIPLYFISKQTYYQRYVSRHGHTLPVKVRYWIHVAVHALNMLLQPSPDGSYALDQVTIKYKPWDIWACMDPSDDLSRMKETGVWFDEEGAELSSEGAAFRSIWVHLAEEGIVSPRQDLVADISYVMWEGDLDQFSVGDQLDVVFRRA</sequence>
<reference evidence="2" key="1">
    <citation type="journal article" date="2021" name="Nat. Commun.">
        <title>Genetic determinants of endophytism in the Arabidopsis root mycobiome.</title>
        <authorList>
            <person name="Mesny F."/>
            <person name="Miyauchi S."/>
            <person name="Thiergart T."/>
            <person name="Pickel B."/>
            <person name="Atanasova L."/>
            <person name="Karlsson M."/>
            <person name="Huettel B."/>
            <person name="Barry K.W."/>
            <person name="Haridas S."/>
            <person name="Chen C."/>
            <person name="Bauer D."/>
            <person name="Andreopoulos W."/>
            <person name="Pangilinan J."/>
            <person name="LaButti K."/>
            <person name="Riley R."/>
            <person name="Lipzen A."/>
            <person name="Clum A."/>
            <person name="Drula E."/>
            <person name="Henrissat B."/>
            <person name="Kohler A."/>
            <person name="Grigoriev I.V."/>
            <person name="Martin F.M."/>
            <person name="Hacquard S."/>
        </authorList>
    </citation>
    <scope>NUCLEOTIDE SEQUENCE</scope>
    <source>
        <strain evidence="2">MPI-CAGE-CH-0243</strain>
    </source>
</reference>
<feature type="region of interest" description="Disordered" evidence="1">
    <location>
        <begin position="200"/>
        <end position="229"/>
    </location>
</feature>
<comment type="caution">
    <text evidence="2">The sequence shown here is derived from an EMBL/GenBank/DDBJ whole genome shotgun (WGS) entry which is preliminary data.</text>
</comment>
<evidence type="ECO:0000256" key="1">
    <source>
        <dbReference type="SAM" id="MobiDB-lite"/>
    </source>
</evidence>
<dbReference type="EMBL" id="JAGMWT010000008">
    <property type="protein sequence ID" value="KAH7123925.1"/>
    <property type="molecule type" value="Genomic_DNA"/>
</dbReference>
<dbReference type="Proteomes" id="UP000700596">
    <property type="component" value="Unassembled WGS sequence"/>
</dbReference>
<accession>A0A9P9DQN2</accession>
<evidence type="ECO:0000313" key="2">
    <source>
        <dbReference type="EMBL" id="KAH7123925.1"/>
    </source>
</evidence>
<dbReference type="InterPro" id="IPR038883">
    <property type="entry name" value="AN11006-like"/>
</dbReference>
<dbReference type="PANTHER" id="PTHR42085">
    <property type="entry name" value="F-BOX DOMAIN-CONTAINING PROTEIN"/>
    <property type="match status" value="1"/>
</dbReference>
<dbReference type="PANTHER" id="PTHR42085:SF8">
    <property type="entry name" value="F-BOX DOMAIN-CONTAINING PROTEIN"/>
    <property type="match status" value="1"/>
</dbReference>
<evidence type="ECO:0000313" key="3">
    <source>
        <dbReference type="Proteomes" id="UP000700596"/>
    </source>
</evidence>
<feature type="compositionally biased region" description="Acidic residues" evidence="1">
    <location>
        <begin position="210"/>
        <end position="229"/>
    </location>
</feature>
<gene>
    <name evidence="2" type="ORF">B0J11DRAFT_436450</name>
</gene>
<dbReference type="AlphaFoldDB" id="A0A9P9DQN2"/>
<protein>
    <submittedName>
        <fullName evidence="2">Uncharacterized protein</fullName>
    </submittedName>
</protein>